<evidence type="ECO:0000256" key="3">
    <source>
        <dbReference type="ARBA" id="ARBA00022448"/>
    </source>
</evidence>
<sequence>MSLGVRWTLHGDGKTPAPGAVVRPDERLSWPRTFGLGAQHVVAMFGASFVAPVLMGLDPNLAIMMSGVATAIFLLATKGRVPSYLGCSLSFVGVAATIRASGGDSATVTGAVLVVGAALFLVGLAVQRFGARIIHAAMPPVVTGAVVMLIGF</sequence>
<organism evidence="8">
    <name type="scientific">Streptomyces sp. SID7499</name>
    <dbReference type="NCBI Taxonomy" id="2706086"/>
    <lineage>
        <taxon>Bacteria</taxon>
        <taxon>Bacillati</taxon>
        <taxon>Actinomycetota</taxon>
        <taxon>Actinomycetes</taxon>
        <taxon>Kitasatosporales</taxon>
        <taxon>Streptomycetaceae</taxon>
        <taxon>Streptomyces</taxon>
    </lineage>
</organism>
<proteinExistence type="inferred from homology"/>
<gene>
    <name evidence="8" type="ORF">G3M58_91975</name>
</gene>
<dbReference type="EMBL" id="JAAGMN010009917">
    <property type="protein sequence ID" value="NEE22764.1"/>
    <property type="molecule type" value="Genomic_DNA"/>
</dbReference>
<keyword evidence="6 7" id="KW-0472">Membrane</keyword>
<dbReference type="AlphaFoldDB" id="A0A6G3XYQ1"/>
<keyword evidence="5 7" id="KW-1133">Transmembrane helix</keyword>
<dbReference type="GO" id="GO:0042907">
    <property type="term" value="F:xanthine transmembrane transporter activity"/>
    <property type="evidence" value="ECO:0007669"/>
    <property type="project" value="TreeGrafter"/>
</dbReference>
<keyword evidence="3" id="KW-0813">Transport</keyword>
<evidence type="ECO:0000256" key="4">
    <source>
        <dbReference type="ARBA" id="ARBA00022692"/>
    </source>
</evidence>
<dbReference type="InterPro" id="IPR006043">
    <property type="entry name" value="NCS2"/>
</dbReference>
<evidence type="ECO:0000256" key="1">
    <source>
        <dbReference type="ARBA" id="ARBA00004141"/>
    </source>
</evidence>
<dbReference type="PANTHER" id="PTHR42810">
    <property type="entry name" value="PURINE PERMEASE C1399.01C-RELATED"/>
    <property type="match status" value="1"/>
</dbReference>
<dbReference type="PANTHER" id="PTHR42810:SF2">
    <property type="entry name" value="PURINE PERMEASE C1399.01C-RELATED"/>
    <property type="match status" value="1"/>
</dbReference>
<feature type="transmembrane region" description="Helical" evidence="7">
    <location>
        <begin position="61"/>
        <end position="77"/>
    </location>
</feature>
<feature type="non-terminal residue" evidence="8">
    <location>
        <position position="152"/>
    </location>
</feature>
<protein>
    <submittedName>
        <fullName evidence="8">Nitrate reductase</fullName>
    </submittedName>
</protein>
<feature type="transmembrane region" description="Helical" evidence="7">
    <location>
        <begin position="108"/>
        <end position="126"/>
    </location>
</feature>
<feature type="transmembrane region" description="Helical" evidence="7">
    <location>
        <begin position="133"/>
        <end position="151"/>
    </location>
</feature>
<evidence type="ECO:0000256" key="7">
    <source>
        <dbReference type="SAM" id="Phobius"/>
    </source>
</evidence>
<evidence type="ECO:0000256" key="2">
    <source>
        <dbReference type="ARBA" id="ARBA00008821"/>
    </source>
</evidence>
<feature type="transmembrane region" description="Helical" evidence="7">
    <location>
        <begin position="84"/>
        <end position="102"/>
    </location>
</feature>
<evidence type="ECO:0000256" key="5">
    <source>
        <dbReference type="ARBA" id="ARBA00022989"/>
    </source>
</evidence>
<evidence type="ECO:0000313" key="8">
    <source>
        <dbReference type="EMBL" id="NEE22764.1"/>
    </source>
</evidence>
<comment type="subcellular location">
    <subcellularLocation>
        <location evidence="1">Membrane</location>
        <topology evidence="1">Multi-pass membrane protein</topology>
    </subcellularLocation>
</comment>
<dbReference type="GO" id="GO:0005886">
    <property type="term" value="C:plasma membrane"/>
    <property type="evidence" value="ECO:0007669"/>
    <property type="project" value="TreeGrafter"/>
</dbReference>
<evidence type="ECO:0000256" key="6">
    <source>
        <dbReference type="ARBA" id="ARBA00023136"/>
    </source>
</evidence>
<comment type="caution">
    <text evidence="8">The sequence shown here is derived from an EMBL/GenBank/DDBJ whole genome shotgun (WGS) entry which is preliminary data.</text>
</comment>
<comment type="similarity">
    <text evidence="2">Belongs to the nucleobase:cation symporter-2 (NCS2) (TC 2.A.40) family.</text>
</comment>
<name>A0A6G3XYQ1_9ACTN</name>
<accession>A0A6G3XYQ1</accession>
<reference evidence="8" key="1">
    <citation type="submission" date="2020-01" db="EMBL/GenBank/DDBJ databases">
        <title>Insect and environment-associated Actinomycetes.</title>
        <authorList>
            <person name="Currrie C."/>
            <person name="Chevrette M."/>
            <person name="Carlson C."/>
            <person name="Stubbendieck R."/>
            <person name="Wendt-Pienkowski E."/>
        </authorList>
    </citation>
    <scope>NUCLEOTIDE SEQUENCE</scope>
    <source>
        <strain evidence="8">SID7499</strain>
    </source>
</reference>
<keyword evidence="4 7" id="KW-0812">Transmembrane</keyword>
<dbReference type="Pfam" id="PF00860">
    <property type="entry name" value="Xan_ur_permease"/>
    <property type="match status" value="1"/>
</dbReference>